<dbReference type="EMBL" id="UINC01002014">
    <property type="protein sequence ID" value="SUZ91887.1"/>
    <property type="molecule type" value="Genomic_DNA"/>
</dbReference>
<accession>A0A381RPR3</accession>
<dbReference type="InterPro" id="IPR003718">
    <property type="entry name" value="OsmC/Ohr_fam"/>
</dbReference>
<evidence type="ECO:0000313" key="1">
    <source>
        <dbReference type="EMBL" id="SUZ91887.1"/>
    </source>
</evidence>
<dbReference type="PANTHER" id="PTHR34352">
    <property type="entry name" value="PROTEIN YHFA"/>
    <property type="match status" value="1"/>
</dbReference>
<sequence>MRNDVYSYVADTQLRSQSERNRRKMVENLGRSGMKATVQWNGDVRFSATSESGHTLKMDGPAEHGGNNVGARPMELVLIGLGGCTAFDVVHILQKGRQDITNCGVEVSALRADKEPKVFTDVHVQFILTGHKLNPTKVKRAIDLSAQQYCSASIMMQRGGVRFTHDYEIRETP</sequence>
<dbReference type="Gene3D" id="3.30.300.20">
    <property type="match status" value="1"/>
</dbReference>
<dbReference type="Pfam" id="PF02566">
    <property type="entry name" value="OsmC"/>
    <property type="match status" value="1"/>
</dbReference>
<organism evidence="1">
    <name type="scientific">marine metagenome</name>
    <dbReference type="NCBI Taxonomy" id="408172"/>
    <lineage>
        <taxon>unclassified sequences</taxon>
        <taxon>metagenomes</taxon>
        <taxon>ecological metagenomes</taxon>
    </lineage>
</organism>
<gene>
    <name evidence="1" type="ORF">METZ01_LOCUS44741</name>
</gene>
<dbReference type="InterPro" id="IPR015946">
    <property type="entry name" value="KH_dom-like_a/b"/>
</dbReference>
<name>A0A381RPR3_9ZZZZ</name>
<reference evidence="1" key="1">
    <citation type="submission" date="2018-05" db="EMBL/GenBank/DDBJ databases">
        <authorList>
            <person name="Lanie J.A."/>
            <person name="Ng W.-L."/>
            <person name="Kazmierczak K.M."/>
            <person name="Andrzejewski T.M."/>
            <person name="Davidsen T.M."/>
            <person name="Wayne K.J."/>
            <person name="Tettelin H."/>
            <person name="Glass J.I."/>
            <person name="Rusch D."/>
            <person name="Podicherti R."/>
            <person name="Tsui H.-C.T."/>
            <person name="Winkler M.E."/>
        </authorList>
    </citation>
    <scope>NUCLEOTIDE SEQUENCE</scope>
</reference>
<dbReference type="SUPFAM" id="SSF82784">
    <property type="entry name" value="OsmC-like"/>
    <property type="match status" value="1"/>
</dbReference>
<evidence type="ECO:0008006" key="2">
    <source>
        <dbReference type="Google" id="ProtNLM"/>
    </source>
</evidence>
<dbReference type="AlphaFoldDB" id="A0A381RPR3"/>
<dbReference type="InterPro" id="IPR036102">
    <property type="entry name" value="OsmC/Ohrsf"/>
</dbReference>
<dbReference type="Gene3D" id="2.20.25.10">
    <property type="match status" value="1"/>
</dbReference>
<dbReference type="PANTHER" id="PTHR34352:SF1">
    <property type="entry name" value="PROTEIN YHFA"/>
    <property type="match status" value="1"/>
</dbReference>
<protein>
    <recommendedName>
        <fullName evidence="2">OsmC family protein</fullName>
    </recommendedName>
</protein>
<proteinExistence type="predicted"/>